<protein>
    <submittedName>
        <fullName evidence="1">Uncharacterized protein</fullName>
    </submittedName>
</protein>
<dbReference type="RefSeq" id="WP_090772179.1">
    <property type="nucleotide sequence ID" value="NZ_FNFB01000028.1"/>
</dbReference>
<evidence type="ECO:0000313" key="1">
    <source>
        <dbReference type="EMBL" id="SDL75830.1"/>
    </source>
</evidence>
<keyword evidence="2" id="KW-1185">Reference proteome</keyword>
<gene>
    <name evidence="1" type="ORF">SAMN05421874_128117</name>
</gene>
<dbReference type="AlphaFoldDB" id="A0A1G9MNL0"/>
<evidence type="ECO:0000313" key="2">
    <source>
        <dbReference type="Proteomes" id="UP000198683"/>
    </source>
</evidence>
<reference evidence="1 2" key="1">
    <citation type="submission" date="2016-10" db="EMBL/GenBank/DDBJ databases">
        <authorList>
            <person name="de Groot N.N."/>
        </authorList>
    </citation>
    <scope>NUCLEOTIDE SEQUENCE [LARGE SCALE GENOMIC DNA]</scope>
    <source>
        <strain evidence="1 2">CGMCC 4.5681</strain>
    </source>
</reference>
<dbReference type="Proteomes" id="UP000198683">
    <property type="component" value="Unassembled WGS sequence"/>
</dbReference>
<dbReference type="EMBL" id="FNFB01000028">
    <property type="protein sequence ID" value="SDL75830.1"/>
    <property type="molecule type" value="Genomic_DNA"/>
</dbReference>
<sequence>MTLKSRRRRTRPRASWTEAEKQVWRESKDADKKIVSDAVVMGARALSQRPDLIDAFREYAARVQGHRTLRNALAMLAQNPNATRVNSAFFWAKEDRAVLKTAEPMRVIARRRGGKKVEEFENKETGQTEEVDAGEWSGFTSERVFDVRDTVPKNRPCDHCGTHVGLRCPETCAVYEVVRGPAPTRDEVRELLDRVLKDDIGFFPADVDGEGEDSEQ</sequence>
<accession>A0A1G9MNL0</accession>
<name>A0A1G9MNL0_9ACTN</name>
<dbReference type="OrthoDB" id="3525580at2"/>
<organism evidence="1 2">
    <name type="scientific">Nonomuraea maritima</name>
    <dbReference type="NCBI Taxonomy" id="683260"/>
    <lineage>
        <taxon>Bacteria</taxon>
        <taxon>Bacillati</taxon>
        <taxon>Actinomycetota</taxon>
        <taxon>Actinomycetes</taxon>
        <taxon>Streptosporangiales</taxon>
        <taxon>Streptosporangiaceae</taxon>
        <taxon>Nonomuraea</taxon>
    </lineage>
</organism>
<dbReference type="STRING" id="683260.SAMN05421874_128117"/>
<proteinExistence type="predicted"/>